<dbReference type="Proteomes" id="UP000053989">
    <property type="component" value="Unassembled WGS sequence"/>
</dbReference>
<accession>A0A0C3EMW1</accession>
<feature type="region of interest" description="Disordered" evidence="1">
    <location>
        <begin position="46"/>
        <end position="71"/>
    </location>
</feature>
<gene>
    <name evidence="2" type="ORF">SCLCIDRAFT_19795</name>
</gene>
<reference evidence="3" key="2">
    <citation type="submission" date="2015-01" db="EMBL/GenBank/DDBJ databases">
        <title>Evolutionary Origins and Diversification of the Mycorrhizal Mutualists.</title>
        <authorList>
            <consortium name="DOE Joint Genome Institute"/>
            <consortium name="Mycorrhizal Genomics Consortium"/>
            <person name="Kohler A."/>
            <person name="Kuo A."/>
            <person name="Nagy L.G."/>
            <person name="Floudas D."/>
            <person name="Copeland A."/>
            <person name="Barry K.W."/>
            <person name="Cichocki N."/>
            <person name="Veneault-Fourrey C."/>
            <person name="LaButti K."/>
            <person name="Lindquist E.A."/>
            <person name="Lipzen A."/>
            <person name="Lundell T."/>
            <person name="Morin E."/>
            <person name="Murat C."/>
            <person name="Riley R."/>
            <person name="Ohm R."/>
            <person name="Sun H."/>
            <person name="Tunlid A."/>
            <person name="Henrissat B."/>
            <person name="Grigoriev I.V."/>
            <person name="Hibbett D.S."/>
            <person name="Martin F."/>
        </authorList>
    </citation>
    <scope>NUCLEOTIDE SEQUENCE [LARGE SCALE GENOMIC DNA]</scope>
    <source>
        <strain evidence="3">Foug A</strain>
    </source>
</reference>
<reference evidence="2 3" key="1">
    <citation type="submission" date="2014-04" db="EMBL/GenBank/DDBJ databases">
        <authorList>
            <consortium name="DOE Joint Genome Institute"/>
            <person name="Kuo A."/>
            <person name="Kohler A."/>
            <person name="Nagy L.G."/>
            <person name="Floudas D."/>
            <person name="Copeland A."/>
            <person name="Barry K.W."/>
            <person name="Cichocki N."/>
            <person name="Veneault-Fourrey C."/>
            <person name="LaButti K."/>
            <person name="Lindquist E.A."/>
            <person name="Lipzen A."/>
            <person name="Lundell T."/>
            <person name="Morin E."/>
            <person name="Murat C."/>
            <person name="Sun H."/>
            <person name="Tunlid A."/>
            <person name="Henrissat B."/>
            <person name="Grigoriev I.V."/>
            <person name="Hibbett D.S."/>
            <person name="Martin F."/>
            <person name="Nordberg H.P."/>
            <person name="Cantor M.N."/>
            <person name="Hua S.X."/>
        </authorList>
    </citation>
    <scope>NUCLEOTIDE SEQUENCE [LARGE SCALE GENOMIC DNA]</scope>
    <source>
        <strain evidence="2 3">Foug A</strain>
    </source>
</reference>
<organism evidence="2 3">
    <name type="scientific">Scleroderma citrinum Foug A</name>
    <dbReference type="NCBI Taxonomy" id="1036808"/>
    <lineage>
        <taxon>Eukaryota</taxon>
        <taxon>Fungi</taxon>
        <taxon>Dikarya</taxon>
        <taxon>Basidiomycota</taxon>
        <taxon>Agaricomycotina</taxon>
        <taxon>Agaricomycetes</taxon>
        <taxon>Agaricomycetidae</taxon>
        <taxon>Boletales</taxon>
        <taxon>Sclerodermatineae</taxon>
        <taxon>Sclerodermataceae</taxon>
        <taxon>Scleroderma</taxon>
    </lineage>
</organism>
<evidence type="ECO:0000256" key="1">
    <source>
        <dbReference type="SAM" id="MobiDB-lite"/>
    </source>
</evidence>
<protein>
    <submittedName>
        <fullName evidence="2">Uncharacterized protein</fullName>
    </submittedName>
</protein>
<dbReference type="AlphaFoldDB" id="A0A0C3EMW1"/>
<dbReference type="InParanoid" id="A0A0C3EMW1"/>
<feature type="compositionally biased region" description="Acidic residues" evidence="1">
    <location>
        <begin position="164"/>
        <end position="174"/>
    </location>
</feature>
<feature type="region of interest" description="Disordered" evidence="1">
    <location>
        <begin position="1"/>
        <end position="24"/>
    </location>
</feature>
<feature type="region of interest" description="Disordered" evidence="1">
    <location>
        <begin position="159"/>
        <end position="196"/>
    </location>
</feature>
<dbReference type="EMBL" id="KN822007">
    <property type="protein sequence ID" value="KIM69166.1"/>
    <property type="molecule type" value="Genomic_DNA"/>
</dbReference>
<dbReference type="HOGENOM" id="CLU_068520_0_0_1"/>
<name>A0A0C3EMW1_9AGAM</name>
<evidence type="ECO:0000313" key="3">
    <source>
        <dbReference type="Proteomes" id="UP000053989"/>
    </source>
</evidence>
<sequence length="262" mass="29762">MSAQPINWSKVPHTELVSDSEDDAEVVEAKVGEKQQREEEAKVECRRQKEARKVEEAQRAEEARRVEEERRAEMVRQAEAARRREEAKRQKAINEARARMEREQQEEMQAWARAVMVTQGGETPGPSMAVAGPTPMACKRCTIHLQEPEGCVWDRGKWKASAEASEEEGGEDCDERITQRQGEAQEGTHNDNTEEVFGVPRVMAEEQRNALGMLTQALVQVVERMAAAEARDEERLALEQETVEIRRAHLAMARRAADCKEE</sequence>
<proteinExistence type="predicted"/>
<keyword evidence="3" id="KW-1185">Reference proteome</keyword>
<evidence type="ECO:0000313" key="2">
    <source>
        <dbReference type="EMBL" id="KIM69166.1"/>
    </source>
</evidence>